<gene>
    <name evidence="2" type="ORF">DFO72_11824</name>
</gene>
<dbReference type="Proteomes" id="UP000295513">
    <property type="component" value="Unassembled WGS sequence"/>
</dbReference>
<keyword evidence="1" id="KW-0812">Transmembrane</keyword>
<keyword evidence="1" id="KW-0472">Membrane</keyword>
<feature type="transmembrane region" description="Helical" evidence="1">
    <location>
        <begin position="31"/>
        <end position="48"/>
    </location>
</feature>
<evidence type="ECO:0000256" key="1">
    <source>
        <dbReference type="SAM" id="Phobius"/>
    </source>
</evidence>
<organism evidence="2 3">
    <name type="scientific">Cytobacillus oceanisediminis</name>
    <dbReference type="NCBI Taxonomy" id="665099"/>
    <lineage>
        <taxon>Bacteria</taxon>
        <taxon>Bacillati</taxon>
        <taxon>Bacillota</taxon>
        <taxon>Bacilli</taxon>
        <taxon>Bacillales</taxon>
        <taxon>Bacillaceae</taxon>
        <taxon>Cytobacillus</taxon>
    </lineage>
</organism>
<evidence type="ECO:0000313" key="3">
    <source>
        <dbReference type="Proteomes" id="UP000295513"/>
    </source>
</evidence>
<keyword evidence="1" id="KW-1133">Transmembrane helix</keyword>
<sequence length="57" mass="6860">MDFLLSSPMERFPRLKNRSEYLFSEQKPMKMIGVLYFAAARIIAMVSIQKYERLREE</sequence>
<dbReference type="EMBL" id="SOEE01000018">
    <property type="protein sequence ID" value="TDX36529.1"/>
    <property type="molecule type" value="Genomic_DNA"/>
</dbReference>
<name>A0A4R8G3T8_9BACI</name>
<protein>
    <submittedName>
        <fullName evidence="2">Uncharacterized protein</fullName>
    </submittedName>
</protein>
<reference evidence="2 3" key="1">
    <citation type="submission" date="2019-03" db="EMBL/GenBank/DDBJ databases">
        <title>Freshwater and sediment microbial communities from various areas in North America, analyzing microbe dynamics in response to fracking.</title>
        <authorList>
            <person name="Lamendella R."/>
        </authorList>
    </citation>
    <scope>NUCLEOTIDE SEQUENCE [LARGE SCALE GENOMIC DNA]</scope>
    <source>
        <strain evidence="2 3">13_TX</strain>
    </source>
</reference>
<dbReference type="AlphaFoldDB" id="A0A4R8G3T8"/>
<evidence type="ECO:0000313" key="2">
    <source>
        <dbReference type="EMBL" id="TDX36529.1"/>
    </source>
</evidence>
<proteinExistence type="predicted"/>
<accession>A0A4R8G3T8</accession>
<comment type="caution">
    <text evidence="2">The sequence shown here is derived from an EMBL/GenBank/DDBJ whole genome shotgun (WGS) entry which is preliminary data.</text>
</comment>